<dbReference type="EMBL" id="FLRD01001248">
    <property type="protein sequence ID" value="SBT56889.1"/>
    <property type="molecule type" value="Genomic_DNA"/>
</dbReference>
<evidence type="ECO:0008006" key="7">
    <source>
        <dbReference type="Google" id="ProtNLM"/>
    </source>
</evidence>
<gene>
    <name evidence="3" type="ORF">POVWA1_079030</name>
    <name evidence="4" type="ORF">POVWA2_080610</name>
</gene>
<dbReference type="Proteomes" id="UP000078555">
    <property type="component" value="Unassembled WGS sequence"/>
</dbReference>
<sequence>MESSRTTQPRDPVITEEKTECSKKPFAEGPSEKCNQADVLEGTVRETCDTVNSGNGLCATLISNSNTSDTYRYPQGILRRNGIYIPISIEHTPYILQNGILRIAYIIIFILTAIYVIFHYSMPAPIDYSFLKKIFKRKKSKSTIRRKNKNKIIAYDSEDLHIVSYNRPLHLGYYPV</sequence>
<feature type="region of interest" description="Disordered" evidence="1">
    <location>
        <begin position="1"/>
        <end position="30"/>
    </location>
</feature>
<reference evidence="5 6" key="1">
    <citation type="submission" date="2016-05" db="EMBL/GenBank/DDBJ databases">
        <authorList>
            <person name="Naeem Raeece"/>
        </authorList>
    </citation>
    <scope>NUCLEOTIDE SEQUENCE [LARGE SCALE GENOMIC DNA]</scope>
</reference>
<evidence type="ECO:0000313" key="6">
    <source>
        <dbReference type="Proteomes" id="UP000078555"/>
    </source>
</evidence>
<reference evidence="3" key="2">
    <citation type="submission" date="2016-05" db="EMBL/GenBank/DDBJ databases">
        <authorList>
            <person name="Lavstsen T."/>
            <person name="Jespersen J.S."/>
        </authorList>
    </citation>
    <scope>NUCLEOTIDE SEQUENCE [LARGE SCALE GENOMIC DNA]</scope>
</reference>
<protein>
    <recommendedName>
        <fullName evidence="7">PIR Superfamily Protein</fullName>
    </recommendedName>
</protein>
<accession>A0A1A9ALD3</accession>
<keyword evidence="2" id="KW-0472">Membrane</keyword>
<evidence type="ECO:0000256" key="2">
    <source>
        <dbReference type="SAM" id="Phobius"/>
    </source>
</evidence>
<organism evidence="3 6">
    <name type="scientific">Plasmodium ovale wallikeri</name>
    <dbReference type="NCBI Taxonomy" id="864142"/>
    <lineage>
        <taxon>Eukaryota</taxon>
        <taxon>Sar</taxon>
        <taxon>Alveolata</taxon>
        <taxon>Apicomplexa</taxon>
        <taxon>Aconoidasida</taxon>
        <taxon>Haemosporida</taxon>
        <taxon>Plasmodiidae</taxon>
        <taxon>Plasmodium</taxon>
        <taxon>Plasmodium (Plasmodium)</taxon>
    </lineage>
</organism>
<feature type="compositionally biased region" description="Basic and acidic residues" evidence="1">
    <location>
        <begin position="13"/>
        <end position="26"/>
    </location>
</feature>
<keyword evidence="6" id="KW-1185">Reference proteome</keyword>
<feature type="transmembrane region" description="Helical" evidence="2">
    <location>
        <begin position="103"/>
        <end position="122"/>
    </location>
</feature>
<keyword evidence="2" id="KW-1133">Transmembrane helix</keyword>
<proteinExistence type="predicted"/>
<dbReference type="AlphaFoldDB" id="A0A1A9ALD3"/>
<dbReference type="Proteomes" id="UP000078550">
    <property type="component" value="Unassembled WGS sequence"/>
</dbReference>
<evidence type="ECO:0000313" key="5">
    <source>
        <dbReference type="Proteomes" id="UP000078550"/>
    </source>
</evidence>
<name>A0A1A9ALD3_PLAOA</name>
<dbReference type="EMBL" id="FLRE01001918">
    <property type="protein sequence ID" value="SBT57610.1"/>
    <property type="molecule type" value="Genomic_DNA"/>
</dbReference>
<evidence type="ECO:0000313" key="3">
    <source>
        <dbReference type="EMBL" id="SBT56889.1"/>
    </source>
</evidence>
<evidence type="ECO:0000256" key="1">
    <source>
        <dbReference type="SAM" id="MobiDB-lite"/>
    </source>
</evidence>
<evidence type="ECO:0000313" key="4">
    <source>
        <dbReference type="EMBL" id="SBT57610.1"/>
    </source>
</evidence>
<keyword evidence="2" id="KW-0812">Transmembrane</keyword>